<evidence type="ECO:0000256" key="2">
    <source>
        <dbReference type="ARBA" id="ARBA00022475"/>
    </source>
</evidence>
<dbReference type="Pfam" id="PF00482">
    <property type="entry name" value="T2SSF"/>
    <property type="match status" value="1"/>
</dbReference>
<comment type="subcellular location">
    <subcellularLocation>
        <location evidence="1">Cell membrane</location>
        <topology evidence="1">Multi-pass membrane protein</topology>
    </subcellularLocation>
</comment>
<evidence type="ECO:0000256" key="1">
    <source>
        <dbReference type="ARBA" id="ARBA00004651"/>
    </source>
</evidence>
<gene>
    <name evidence="8" type="ORF">GCM10010468_69250</name>
</gene>
<keyword evidence="3 6" id="KW-0812">Transmembrane</keyword>
<dbReference type="PANTHER" id="PTHR35007">
    <property type="entry name" value="INTEGRAL MEMBRANE PROTEIN-RELATED"/>
    <property type="match status" value="1"/>
</dbReference>
<keyword evidence="4 6" id="KW-1133">Transmembrane helix</keyword>
<dbReference type="InterPro" id="IPR018076">
    <property type="entry name" value="T2SS_GspF_dom"/>
</dbReference>
<comment type="caution">
    <text evidence="8">The sequence shown here is derived from an EMBL/GenBank/DDBJ whole genome shotgun (WGS) entry which is preliminary data.</text>
</comment>
<evidence type="ECO:0000256" key="6">
    <source>
        <dbReference type="SAM" id="Phobius"/>
    </source>
</evidence>
<feature type="domain" description="Type II secretion system protein GspF" evidence="7">
    <location>
        <begin position="169"/>
        <end position="296"/>
    </location>
</feature>
<keyword evidence="9" id="KW-1185">Reference proteome</keyword>
<feature type="transmembrane region" description="Helical" evidence="6">
    <location>
        <begin position="131"/>
        <end position="149"/>
    </location>
</feature>
<evidence type="ECO:0000313" key="9">
    <source>
        <dbReference type="Proteomes" id="UP001501237"/>
    </source>
</evidence>
<evidence type="ECO:0000256" key="4">
    <source>
        <dbReference type="ARBA" id="ARBA00022989"/>
    </source>
</evidence>
<protein>
    <submittedName>
        <fullName evidence="8">Type II secretion system F family protein</fullName>
    </submittedName>
</protein>
<organism evidence="8 9">
    <name type="scientific">Actinocorallia longicatena</name>
    <dbReference type="NCBI Taxonomy" id="111803"/>
    <lineage>
        <taxon>Bacteria</taxon>
        <taxon>Bacillati</taxon>
        <taxon>Actinomycetota</taxon>
        <taxon>Actinomycetes</taxon>
        <taxon>Streptosporangiales</taxon>
        <taxon>Thermomonosporaceae</taxon>
        <taxon>Actinocorallia</taxon>
    </lineage>
</organism>
<dbReference type="RefSeq" id="WP_344836971.1">
    <property type="nucleotide sequence ID" value="NZ_BAAAUV010000028.1"/>
</dbReference>
<evidence type="ECO:0000259" key="7">
    <source>
        <dbReference type="Pfam" id="PF00482"/>
    </source>
</evidence>
<name>A0ABP6QQY5_9ACTN</name>
<evidence type="ECO:0000256" key="5">
    <source>
        <dbReference type="ARBA" id="ARBA00023136"/>
    </source>
</evidence>
<evidence type="ECO:0000313" key="8">
    <source>
        <dbReference type="EMBL" id="GAA3235479.1"/>
    </source>
</evidence>
<feature type="transmembrane region" description="Helical" evidence="6">
    <location>
        <begin position="280"/>
        <end position="299"/>
    </location>
</feature>
<keyword evidence="5 6" id="KW-0472">Membrane</keyword>
<keyword evidence="2" id="KW-1003">Cell membrane</keyword>
<dbReference type="PANTHER" id="PTHR35007:SF1">
    <property type="entry name" value="PILUS ASSEMBLY PROTEIN"/>
    <property type="match status" value="1"/>
</dbReference>
<feature type="transmembrane region" description="Helical" evidence="6">
    <location>
        <begin position="6"/>
        <end position="23"/>
    </location>
</feature>
<proteinExistence type="predicted"/>
<reference evidence="9" key="1">
    <citation type="journal article" date="2019" name="Int. J. Syst. Evol. Microbiol.">
        <title>The Global Catalogue of Microorganisms (GCM) 10K type strain sequencing project: providing services to taxonomists for standard genome sequencing and annotation.</title>
        <authorList>
            <consortium name="The Broad Institute Genomics Platform"/>
            <consortium name="The Broad Institute Genome Sequencing Center for Infectious Disease"/>
            <person name="Wu L."/>
            <person name="Ma J."/>
        </authorList>
    </citation>
    <scope>NUCLEOTIDE SEQUENCE [LARGE SCALE GENOMIC DNA]</scope>
    <source>
        <strain evidence="9">JCM 9377</strain>
    </source>
</reference>
<dbReference type="EMBL" id="BAAAUV010000028">
    <property type="protein sequence ID" value="GAA3235479.1"/>
    <property type="molecule type" value="Genomic_DNA"/>
</dbReference>
<dbReference type="Proteomes" id="UP001501237">
    <property type="component" value="Unassembled WGS sequence"/>
</dbReference>
<sequence>MTQAMLAGAVCGLGILVLLRALFPPRPGLRSRIARYDDLVKQTASQRGAAPKAVDASAGRASRYRTSLGESVAVFCDRRGWQMRSTRADLALVGREYETYLATKVLAPVIALIFIPLLVAVAAFAGISVNVPLWAGLAFAVLFFFYPDLQLKQEAAKAREDFRHVVGAFLDLVAMNLAGGRGVPEALMSASQIGDSWPMRRIRDTLASARISGMTPWQALGALGDEINIVELGDLAAALTLVADDGAKVRQSLAARAGSMRSREISEIEGRAGQNSQTMLIAQLSFCLGFLIFLIYPSLMQVLNTA</sequence>
<evidence type="ECO:0000256" key="3">
    <source>
        <dbReference type="ARBA" id="ARBA00022692"/>
    </source>
</evidence>
<feature type="transmembrane region" description="Helical" evidence="6">
    <location>
        <begin position="105"/>
        <end position="125"/>
    </location>
</feature>
<accession>A0ABP6QQY5</accession>